<accession>A0A0C3F1T2</accession>
<dbReference type="InParanoid" id="A0A0C3F1T2"/>
<evidence type="ECO:0000256" key="1">
    <source>
        <dbReference type="SAM" id="MobiDB-lite"/>
    </source>
</evidence>
<name>A0A0C3F1T2_PILCF</name>
<keyword evidence="3" id="KW-1185">Reference proteome</keyword>
<evidence type="ECO:0000313" key="3">
    <source>
        <dbReference type="Proteomes" id="UP000054166"/>
    </source>
</evidence>
<dbReference type="EMBL" id="KN833067">
    <property type="protein sequence ID" value="KIM74089.1"/>
    <property type="molecule type" value="Genomic_DNA"/>
</dbReference>
<dbReference type="HOGENOM" id="CLU_2850521_0_0_1"/>
<dbReference type="Proteomes" id="UP000054166">
    <property type="component" value="Unassembled WGS sequence"/>
</dbReference>
<dbReference type="AlphaFoldDB" id="A0A0C3F1T2"/>
<feature type="compositionally biased region" description="Polar residues" evidence="1">
    <location>
        <begin position="1"/>
        <end position="20"/>
    </location>
</feature>
<feature type="region of interest" description="Disordered" evidence="1">
    <location>
        <begin position="1"/>
        <end position="65"/>
    </location>
</feature>
<reference evidence="2 3" key="1">
    <citation type="submission" date="2014-04" db="EMBL/GenBank/DDBJ databases">
        <authorList>
            <consortium name="DOE Joint Genome Institute"/>
            <person name="Kuo A."/>
            <person name="Tarkka M."/>
            <person name="Buscot F."/>
            <person name="Kohler A."/>
            <person name="Nagy L.G."/>
            <person name="Floudas D."/>
            <person name="Copeland A."/>
            <person name="Barry K.W."/>
            <person name="Cichocki N."/>
            <person name="Veneault-Fourrey C."/>
            <person name="LaButti K."/>
            <person name="Lindquist E.A."/>
            <person name="Lipzen A."/>
            <person name="Lundell T."/>
            <person name="Morin E."/>
            <person name="Murat C."/>
            <person name="Sun H."/>
            <person name="Tunlid A."/>
            <person name="Henrissat B."/>
            <person name="Grigoriev I.V."/>
            <person name="Hibbett D.S."/>
            <person name="Martin F."/>
            <person name="Nordberg H.P."/>
            <person name="Cantor M.N."/>
            <person name="Hua S.X."/>
        </authorList>
    </citation>
    <scope>NUCLEOTIDE SEQUENCE [LARGE SCALE GENOMIC DNA]</scope>
    <source>
        <strain evidence="2 3">F 1598</strain>
    </source>
</reference>
<feature type="compositionally biased region" description="Basic and acidic residues" evidence="1">
    <location>
        <begin position="21"/>
        <end position="46"/>
    </location>
</feature>
<gene>
    <name evidence="2" type="ORF">PILCRDRAFT_14735</name>
</gene>
<proteinExistence type="predicted"/>
<sequence length="65" mass="6842">MADTKGSTATKSTRACNKSTSDQKESDSAVSAKEAENGHRTMKNETTHSSLQVPGNGTEQPMQSA</sequence>
<organism evidence="2 3">
    <name type="scientific">Piloderma croceum (strain F 1598)</name>
    <dbReference type="NCBI Taxonomy" id="765440"/>
    <lineage>
        <taxon>Eukaryota</taxon>
        <taxon>Fungi</taxon>
        <taxon>Dikarya</taxon>
        <taxon>Basidiomycota</taxon>
        <taxon>Agaricomycotina</taxon>
        <taxon>Agaricomycetes</taxon>
        <taxon>Agaricomycetidae</taxon>
        <taxon>Atheliales</taxon>
        <taxon>Atheliaceae</taxon>
        <taxon>Piloderma</taxon>
    </lineage>
</organism>
<protein>
    <submittedName>
        <fullName evidence="2">Uncharacterized protein</fullName>
    </submittedName>
</protein>
<evidence type="ECO:0000313" key="2">
    <source>
        <dbReference type="EMBL" id="KIM74089.1"/>
    </source>
</evidence>
<feature type="compositionally biased region" description="Polar residues" evidence="1">
    <location>
        <begin position="47"/>
        <end position="65"/>
    </location>
</feature>
<reference evidence="3" key="2">
    <citation type="submission" date="2015-01" db="EMBL/GenBank/DDBJ databases">
        <title>Evolutionary Origins and Diversification of the Mycorrhizal Mutualists.</title>
        <authorList>
            <consortium name="DOE Joint Genome Institute"/>
            <consortium name="Mycorrhizal Genomics Consortium"/>
            <person name="Kohler A."/>
            <person name="Kuo A."/>
            <person name="Nagy L.G."/>
            <person name="Floudas D."/>
            <person name="Copeland A."/>
            <person name="Barry K.W."/>
            <person name="Cichocki N."/>
            <person name="Veneault-Fourrey C."/>
            <person name="LaButti K."/>
            <person name="Lindquist E.A."/>
            <person name="Lipzen A."/>
            <person name="Lundell T."/>
            <person name="Morin E."/>
            <person name="Murat C."/>
            <person name="Riley R."/>
            <person name="Ohm R."/>
            <person name="Sun H."/>
            <person name="Tunlid A."/>
            <person name="Henrissat B."/>
            <person name="Grigoriev I.V."/>
            <person name="Hibbett D.S."/>
            <person name="Martin F."/>
        </authorList>
    </citation>
    <scope>NUCLEOTIDE SEQUENCE [LARGE SCALE GENOMIC DNA]</scope>
    <source>
        <strain evidence="3">F 1598</strain>
    </source>
</reference>